<proteinExistence type="predicted"/>
<dbReference type="EMBL" id="CAJVPU010059604">
    <property type="protein sequence ID" value="CAG8775616.1"/>
    <property type="molecule type" value="Genomic_DNA"/>
</dbReference>
<comment type="caution">
    <text evidence="1">The sequence shown here is derived from an EMBL/GenBank/DDBJ whole genome shotgun (WGS) entry which is preliminary data.</text>
</comment>
<dbReference type="Proteomes" id="UP000789702">
    <property type="component" value="Unassembled WGS sequence"/>
</dbReference>
<accession>A0ACA9R3F7</accession>
<evidence type="ECO:0000313" key="1">
    <source>
        <dbReference type="EMBL" id="CAG8775616.1"/>
    </source>
</evidence>
<protein>
    <submittedName>
        <fullName evidence="1">10550_t:CDS:1</fullName>
    </submittedName>
</protein>
<feature type="non-terminal residue" evidence="1">
    <location>
        <position position="1"/>
    </location>
</feature>
<reference evidence="1" key="1">
    <citation type="submission" date="2021-06" db="EMBL/GenBank/DDBJ databases">
        <authorList>
            <person name="Kallberg Y."/>
            <person name="Tangrot J."/>
            <person name="Rosling A."/>
        </authorList>
    </citation>
    <scope>NUCLEOTIDE SEQUENCE</scope>
    <source>
        <strain evidence="1">IL203A</strain>
    </source>
</reference>
<sequence length="170" mass="19699">LKSLHIDQALGNIAKLIMALDQKPFLKYLKFLKVDFSTISPSDIKALSRCRNLDLLEFIHCKGITLDHCTSLSNNPLDNLKELKLLSECFDSSIVNSLIEIWGQSLERLYLDKIKTHELSKTLISRCSNLKYLHVYIREGYEFLLPFLSQSSLQHFTITSYYTDNFSYKL</sequence>
<evidence type="ECO:0000313" key="2">
    <source>
        <dbReference type="Proteomes" id="UP000789702"/>
    </source>
</evidence>
<feature type="non-terminal residue" evidence="1">
    <location>
        <position position="170"/>
    </location>
</feature>
<name>A0ACA9R3F7_9GLOM</name>
<keyword evidence="2" id="KW-1185">Reference proteome</keyword>
<gene>
    <name evidence="1" type="ORF">DHETER_LOCUS16100</name>
</gene>
<organism evidence="1 2">
    <name type="scientific">Dentiscutata heterogama</name>
    <dbReference type="NCBI Taxonomy" id="1316150"/>
    <lineage>
        <taxon>Eukaryota</taxon>
        <taxon>Fungi</taxon>
        <taxon>Fungi incertae sedis</taxon>
        <taxon>Mucoromycota</taxon>
        <taxon>Glomeromycotina</taxon>
        <taxon>Glomeromycetes</taxon>
        <taxon>Diversisporales</taxon>
        <taxon>Gigasporaceae</taxon>
        <taxon>Dentiscutata</taxon>
    </lineage>
</organism>